<dbReference type="InterPro" id="IPR015424">
    <property type="entry name" value="PyrdxlP-dep_Trfase"/>
</dbReference>
<dbReference type="GO" id="GO:0006520">
    <property type="term" value="P:amino acid metabolic process"/>
    <property type="evidence" value="ECO:0007669"/>
    <property type="project" value="TreeGrafter"/>
</dbReference>
<dbReference type="InterPro" id="IPR004839">
    <property type="entry name" value="Aminotransferase_I/II_large"/>
</dbReference>
<organism evidence="3 4">
    <name type="scientific">Cavenderia fasciculata</name>
    <name type="common">Slime mold</name>
    <name type="synonym">Dictyostelium fasciculatum</name>
    <dbReference type="NCBI Taxonomy" id="261658"/>
    <lineage>
        <taxon>Eukaryota</taxon>
        <taxon>Amoebozoa</taxon>
        <taxon>Evosea</taxon>
        <taxon>Eumycetozoa</taxon>
        <taxon>Dictyostelia</taxon>
        <taxon>Acytosteliales</taxon>
        <taxon>Cavenderiaceae</taxon>
        <taxon>Cavenderia</taxon>
    </lineage>
</organism>
<keyword evidence="4" id="KW-1185">Reference proteome</keyword>
<reference evidence="4" key="1">
    <citation type="journal article" date="2011" name="Genome Res.">
        <title>Phylogeny-wide analysis of social amoeba genomes highlights ancient origins for complex intercellular communication.</title>
        <authorList>
            <person name="Heidel A.J."/>
            <person name="Lawal H.M."/>
            <person name="Felder M."/>
            <person name="Schilde C."/>
            <person name="Helps N.R."/>
            <person name="Tunggal B."/>
            <person name="Rivero F."/>
            <person name="John U."/>
            <person name="Schleicher M."/>
            <person name="Eichinger L."/>
            <person name="Platzer M."/>
            <person name="Noegel A.A."/>
            <person name="Schaap P."/>
            <person name="Gloeckner G."/>
        </authorList>
    </citation>
    <scope>NUCLEOTIDE SEQUENCE [LARGE SCALE GENOMIC DNA]</scope>
    <source>
        <strain evidence="4">SH3</strain>
    </source>
</reference>
<gene>
    <name evidence="3" type="ORF">DFA_03166</name>
</gene>
<dbReference type="GO" id="GO:0030170">
    <property type="term" value="F:pyridoxal phosphate binding"/>
    <property type="evidence" value="ECO:0007669"/>
    <property type="project" value="InterPro"/>
</dbReference>
<dbReference type="GO" id="GO:0008483">
    <property type="term" value="F:transaminase activity"/>
    <property type="evidence" value="ECO:0007669"/>
    <property type="project" value="TreeGrafter"/>
</dbReference>
<dbReference type="Pfam" id="PF00155">
    <property type="entry name" value="Aminotran_1_2"/>
    <property type="match status" value="1"/>
</dbReference>
<dbReference type="CDD" id="cd00609">
    <property type="entry name" value="AAT_like"/>
    <property type="match status" value="1"/>
</dbReference>
<dbReference type="KEGG" id="dfa:DFA_03166"/>
<dbReference type="OrthoDB" id="691673at2759"/>
<dbReference type="InterPro" id="IPR050478">
    <property type="entry name" value="Ethylene_sulfur-biosynth"/>
</dbReference>
<protein>
    <submittedName>
        <fullName evidence="3">1-aminocyclopropane-1-carboxylate synthase</fullName>
    </submittedName>
</protein>
<evidence type="ECO:0000313" key="3">
    <source>
        <dbReference type="EMBL" id="EGG24921.1"/>
    </source>
</evidence>
<dbReference type="OMA" id="HIAQKCL"/>
<accession>F4PGT7</accession>
<dbReference type="InterPro" id="IPR015421">
    <property type="entry name" value="PyrdxlP-dep_Trfase_major"/>
</dbReference>
<dbReference type="Gene3D" id="3.90.1150.10">
    <property type="entry name" value="Aspartate Aminotransferase, domain 1"/>
    <property type="match status" value="1"/>
</dbReference>
<dbReference type="SUPFAM" id="SSF53383">
    <property type="entry name" value="PLP-dependent transferases"/>
    <property type="match status" value="1"/>
</dbReference>
<name>F4PGT7_CACFS</name>
<dbReference type="PANTHER" id="PTHR43795">
    <property type="entry name" value="BIFUNCTIONAL ASPARTATE AMINOTRANSFERASE AND GLUTAMATE/ASPARTATE-PREPHENATE AMINOTRANSFERASE-RELATED"/>
    <property type="match status" value="1"/>
</dbReference>
<dbReference type="Proteomes" id="UP000007797">
    <property type="component" value="Unassembled WGS sequence"/>
</dbReference>
<dbReference type="EMBL" id="GL883006">
    <property type="protein sequence ID" value="EGG24921.1"/>
    <property type="molecule type" value="Genomic_DNA"/>
</dbReference>
<keyword evidence="1" id="KW-0663">Pyridoxal phosphate</keyword>
<dbReference type="GeneID" id="14876876"/>
<dbReference type="PRINTS" id="PR00753">
    <property type="entry name" value="ACCSYNTHASE"/>
</dbReference>
<feature type="domain" description="Aminotransferase class I/classII large" evidence="2">
    <location>
        <begin position="75"/>
        <end position="408"/>
    </location>
</feature>
<dbReference type="PANTHER" id="PTHR43795:SF39">
    <property type="entry name" value="AMINOTRANSFERASE CLASS I_CLASSII DOMAIN-CONTAINING PROTEIN"/>
    <property type="match status" value="1"/>
</dbReference>
<sequence>MENYLVEIPLSNRARREMKREKSPLSNERLDGMFGAFFADKHDFDTNPNGFMNFCIAENTLCYDLLRGKLECDPNIKQSLTQYSEFGGINTFRQAIANLLEHKIFRCESGDVDPKQIIVGSGCTSLLEALFYGLCDSGDSIIIPSPMYPSFVHDARMRANVKIEPASMTIDDGLGNIRFALRMDKFDEAWKKVEAEGGKVKAVLLCNPNNPTGQLFSSDELLELIEWCRVRQIHLISDEIYALSTFSTSNHFVSAYNVVNGRMGDNIHIISGFSKDFCLNGYRAGYIYSQNNNLVNYIKQISPFFTCSNAVQSILTNILTDKPFLSSFIHSNQARLKSAYTKTICYLKEAGIPYVESQGGMFLLLDMRCCMAEITFEEEMRVWDALYDAKVLVNPGWTFHNDHSWLEIQKDVDKRGILTFMAFTSIYDNKANVLEAFIQSLQVKPKENSRSLILTNNTVAEKSSSKKEVAPDYLIIFDDLSNELKDPSITKLMKIQRHFSTKIIISTQSWTDSSSHIRKEIYSFSTKEKYHFLYTIRNGDYRKDFNLQLEIKI</sequence>
<evidence type="ECO:0000256" key="1">
    <source>
        <dbReference type="ARBA" id="ARBA00022898"/>
    </source>
</evidence>
<dbReference type="RefSeq" id="XP_004362772.1">
    <property type="nucleotide sequence ID" value="XM_004362715.1"/>
</dbReference>
<dbReference type="STRING" id="1054147.F4PGT7"/>
<dbReference type="AlphaFoldDB" id="F4PGT7"/>
<dbReference type="InterPro" id="IPR015422">
    <property type="entry name" value="PyrdxlP-dep_Trfase_small"/>
</dbReference>
<dbReference type="Gene3D" id="3.40.640.10">
    <property type="entry name" value="Type I PLP-dependent aspartate aminotransferase-like (Major domain)"/>
    <property type="match status" value="1"/>
</dbReference>
<proteinExistence type="predicted"/>
<evidence type="ECO:0000259" key="2">
    <source>
        <dbReference type="Pfam" id="PF00155"/>
    </source>
</evidence>
<evidence type="ECO:0000313" key="4">
    <source>
        <dbReference type="Proteomes" id="UP000007797"/>
    </source>
</evidence>